<dbReference type="InterPro" id="IPR036241">
    <property type="entry name" value="NSFL1C_SEP_dom_sf"/>
</dbReference>
<feature type="domain" description="SEP" evidence="5">
    <location>
        <begin position="113"/>
        <end position="178"/>
    </location>
</feature>
<proteinExistence type="inferred from homology"/>
<organism evidence="6 7">
    <name type="scientific">Acanthocheilonema viteae</name>
    <name type="common">Filarial nematode worm</name>
    <name type="synonym">Dipetalonema viteae</name>
    <dbReference type="NCBI Taxonomy" id="6277"/>
    <lineage>
        <taxon>Eukaryota</taxon>
        <taxon>Metazoa</taxon>
        <taxon>Ecdysozoa</taxon>
        <taxon>Nematoda</taxon>
        <taxon>Chromadorea</taxon>
        <taxon>Rhabditida</taxon>
        <taxon>Spirurina</taxon>
        <taxon>Spiruromorpha</taxon>
        <taxon>Filarioidea</taxon>
        <taxon>Onchocercidae</taxon>
        <taxon>Acanthocheilonema</taxon>
    </lineage>
</organism>
<feature type="domain" description="UBX" evidence="4">
    <location>
        <begin position="235"/>
        <end position="312"/>
    </location>
</feature>
<comment type="similarity">
    <text evidence="1">Belongs to the complex I NDUFA12 subunit family.</text>
</comment>
<dbReference type="Pfam" id="PF00789">
    <property type="entry name" value="UBX"/>
    <property type="match status" value="1"/>
</dbReference>
<dbReference type="Pfam" id="PF05071">
    <property type="entry name" value="NDUFA12"/>
    <property type="match status" value="1"/>
</dbReference>
<dbReference type="PANTHER" id="PTHR23333">
    <property type="entry name" value="UBX DOMAIN CONTAINING PROTEIN"/>
    <property type="match status" value="1"/>
</dbReference>
<keyword evidence="3" id="KW-0812">Transmembrane</keyword>
<dbReference type="GO" id="GO:0031468">
    <property type="term" value="P:nuclear membrane reassembly"/>
    <property type="evidence" value="ECO:0007669"/>
    <property type="project" value="TreeGrafter"/>
</dbReference>
<name>A0A498SFV0_ACAVI</name>
<dbReference type="OrthoDB" id="274641at2759"/>
<dbReference type="GO" id="GO:0043130">
    <property type="term" value="F:ubiquitin binding"/>
    <property type="evidence" value="ECO:0007669"/>
    <property type="project" value="TreeGrafter"/>
</dbReference>
<accession>A0A498SFV0</accession>
<dbReference type="SMART" id="SM00166">
    <property type="entry name" value="UBX"/>
    <property type="match status" value="1"/>
</dbReference>
<dbReference type="SMART" id="SM00553">
    <property type="entry name" value="SEP"/>
    <property type="match status" value="1"/>
</dbReference>
<gene>
    <name evidence="6" type="ORF">NAV_LOCUS3603</name>
</gene>
<dbReference type="SUPFAM" id="SSF54236">
    <property type="entry name" value="Ubiquitin-like"/>
    <property type="match status" value="1"/>
</dbReference>
<dbReference type="STRING" id="6277.A0A498SFV0"/>
<evidence type="ECO:0008006" key="8">
    <source>
        <dbReference type="Google" id="ProtNLM"/>
    </source>
</evidence>
<keyword evidence="7" id="KW-1185">Reference proteome</keyword>
<dbReference type="InterPro" id="IPR001012">
    <property type="entry name" value="UBX_dom"/>
</dbReference>
<evidence type="ECO:0000256" key="3">
    <source>
        <dbReference type="SAM" id="Phobius"/>
    </source>
</evidence>
<dbReference type="EMBL" id="UPTC01000471">
    <property type="protein sequence ID" value="VBB28773.1"/>
    <property type="molecule type" value="Genomic_DNA"/>
</dbReference>
<evidence type="ECO:0000256" key="2">
    <source>
        <dbReference type="SAM" id="MobiDB-lite"/>
    </source>
</evidence>
<dbReference type="AlphaFoldDB" id="A0A498SFV0"/>
<dbReference type="InterPro" id="IPR029071">
    <property type="entry name" value="Ubiquitin-like_domsf"/>
</dbReference>
<dbReference type="GO" id="GO:0043161">
    <property type="term" value="P:proteasome-mediated ubiquitin-dependent protein catabolic process"/>
    <property type="evidence" value="ECO:0007669"/>
    <property type="project" value="TreeGrafter"/>
</dbReference>
<dbReference type="CDD" id="cd01770">
    <property type="entry name" value="UBX_UBXN2"/>
    <property type="match status" value="1"/>
</dbReference>
<dbReference type="GO" id="GO:0000045">
    <property type="term" value="P:autophagosome assembly"/>
    <property type="evidence" value="ECO:0007669"/>
    <property type="project" value="TreeGrafter"/>
</dbReference>
<evidence type="ECO:0000313" key="7">
    <source>
        <dbReference type="Proteomes" id="UP000276991"/>
    </source>
</evidence>
<dbReference type="PROSITE" id="PS50033">
    <property type="entry name" value="UBX"/>
    <property type="match status" value="1"/>
</dbReference>
<dbReference type="GO" id="GO:0045271">
    <property type="term" value="C:respiratory chain complex I"/>
    <property type="evidence" value="ECO:0007669"/>
    <property type="project" value="InterPro"/>
</dbReference>
<feature type="transmembrane region" description="Helical" evidence="3">
    <location>
        <begin position="268"/>
        <end position="287"/>
    </location>
</feature>
<protein>
    <recommendedName>
        <fullName evidence="8">UBX domain-containing protein</fullName>
    </recommendedName>
</protein>
<dbReference type="Gene3D" id="3.10.20.90">
    <property type="entry name" value="Phosphatidylinositol 3-kinase Catalytic Subunit, Chain A, domain 1"/>
    <property type="match status" value="1"/>
</dbReference>
<evidence type="ECO:0000259" key="5">
    <source>
        <dbReference type="PROSITE" id="PS51399"/>
    </source>
</evidence>
<dbReference type="PANTHER" id="PTHR23333:SF20">
    <property type="entry name" value="NSFL1 COFACTOR P47"/>
    <property type="match status" value="1"/>
</dbReference>
<dbReference type="GO" id="GO:0061025">
    <property type="term" value="P:membrane fusion"/>
    <property type="evidence" value="ECO:0007669"/>
    <property type="project" value="TreeGrafter"/>
</dbReference>
<dbReference type="GO" id="GO:0005829">
    <property type="term" value="C:cytosol"/>
    <property type="evidence" value="ECO:0007669"/>
    <property type="project" value="TreeGrafter"/>
</dbReference>
<evidence type="ECO:0000256" key="1">
    <source>
        <dbReference type="ARBA" id="ARBA00007355"/>
    </source>
</evidence>
<keyword evidence="3" id="KW-0472">Membrane</keyword>
<dbReference type="Gene3D" id="3.30.420.210">
    <property type="entry name" value="SEP domain"/>
    <property type="match status" value="1"/>
</dbReference>
<dbReference type="Pfam" id="PF08059">
    <property type="entry name" value="SEP"/>
    <property type="match status" value="1"/>
</dbReference>
<dbReference type="Proteomes" id="UP000276991">
    <property type="component" value="Unassembled WGS sequence"/>
</dbReference>
<keyword evidence="3" id="KW-1133">Transmembrane helix</keyword>
<evidence type="ECO:0000313" key="6">
    <source>
        <dbReference type="EMBL" id="VBB28773.1"/>
    </source>
</evidence>
<dbReference type="PROSITE" id="PS51399">
    <property type="entry name" value="SEP"/>
    <property type="match status" value="1"/>
</dbReference>
<dbReference type="InterPro" id="IPR007763">
    <property type="entry name" value="NDUFA12"/>
</dbReference>
<dbReference type="SUPFAM" id="SSF102848">
    <property type="entry name" value="NSFL1 (p97 ATPase) cofactor p47, SEP domain"/>
    <property type="match status" value="1"/>
</dbReference>
<reference evidence="6 7" key="1">
    <citation type="submission" date="2018-08" db="EMBL/GenBank/DDBJ databases">
        <authorList>
            <person name="Laetsch R D."/>
            <person name="Stevens L."/>
            <person name="Kumar S."/>
            <person name="Blaxter L. M."/>
        </authorList>
    </citation>
    <scope>NUCLEOTIDE SEQUENCE [LARGE SCALE GENOMIC DNA]</scope>
</reference>
<dbReference type="InterPro" id="IPR012989">
    <property type="entry name" value="SEP_domain"/>
</dbReference>
<dbReference type="GO" id="GO:0007030">
    <property type="term" value="P:Golgi organization"/>
    <property type="evidence" value="ECO:0007669"/>
    <property type="project" value="TreeGrafter"/>
</dbReference>
<feature type="transmembrane region" description="Helical" evidence="3">
    <location>
        <begin position="307"/>
        <end position="329"/>
    </location>
</feature>
<feature type="region of interest" description="Disordered" evidence="2">
    <location>
        <begin position="1"/>
        <end position="45"/>
    </location>
</feature>
<dbReference type="GO" id="GO:0005634">
    <property type="term" value="C:nucleus"/>
    <property type="evidence" value="ECO:0007669"/>
    <property type="project" value="TreeGrafter"/>
</dbReference>
<evidence type="ECO:0000259" key="4">
    <source>
        <dbReference type="PROSITE" id="PS50033"/>
    </source>
</evidence>
<sequence>MNRRIATLHSSDKKKGTRSNSPSSDDEKQGFFVGGSGQSGNLVLGSDSSRSEDFVSQFFKSVRAHGAEPLTDEENLRLGTHDAIKLAPRKKGYNMPDGTEQSDLLQSTEPLEIQEVAVAMWENGFTVDDGPLRLYSDTLNHPFLQSVREGRIPIELIRQHPGKIIDIRMERRRETYVVKPKPFTGQGQRLGELVPEFDQTENMEQKTSSCANLAKSPRVDSESVKKAQEAIKLVDGEPTTHIHIRLPSGERIMGQFNRNHTVGDIRNFLIIAAPGYAFQPFSFMTIFPSKVIEHENISLKEAGLLNAVIIVKLMIVCSAVSGLCCMCSYRKSGAEKCSILSLGHGLFNPEKRFPMSLKEILGLRIWTKFFQIVKGCGGWIGFVKKRYLMDETRIGKFMGEDKFGNKYYEDNSYFIPRNRWVEYPEHVWLEYDASQIPAEWHMWLHHITDETPVQNPPKQRKWMLDHEETLTLLELTHQFRWKRDFMYVSEVNSTDATCFQDCNNEWKSVFEREFNLSTTDFYDFPLHPAVLDRTGFVTFCNISEQRTQCYINECNDQASSEVLEKKTFISIECKPAVRVFSPSNFLCHFKKHHFLEARSCLEKTEPLTFLKCDQTCHLEALKNVENRERAFPGKVFTKKELSKYERELSLLCSFQLCYLQCEELIVKGSCERKEADSALALISQYVTWHASDIYDWHILSDSLDHFPSSCQRLVLTLSNSDPVVRIISGLS</sequence>